<dbReference type="AlphaFoldDB" id="A0AAJ7UH31"/>
<dbReference type="InterPro" id="IPR033207">
    <property type="entry name" value="CCP110"/>
</dbReference>
<dbReference type="PANTHER" id="PTHR13594">
    <property type="entry name" value="CENTRIOLAR COILED-COIL PROTEIN OF 110 KDA"/>
    <property type="match status" value="1"/>
</dbReference>
<reference evidence="2" key="1">
    <citation type="submission" date="2025-08" db="UniProtKB">
        <authorList>
            <consortium name="RefSeq"/>
        </authorList>
    </citation>
    <scope>IDENTIFICATION</scope>
    <source>
        <tissue evidence="2">Sperm</tissue>
    </source>
</reference>
<dbReference type="GO" id="GO:0007099">
    <property type="term" value="P:centriole replication"/>
    <property type="evidence" value="ECO:0007669"/>
    <property type="project" value="InterPro"/>
</dbReference>
<gene>
    <name evidence="2" type="primary">LOC116957996</name>
</gene>
<organism evidence="1 2">
    <name type="scientific">Petromyzon marinus</name>
    <name type="common">Sea lamprey</name>
    <dbReference type="NCBI Taxonomy" id="7757"/>
    <lineage>
        <taxon>Eukaryota</taxon>
        <taxon>Metazoa</taxon>
        <taxon>Chordata</taxon>
        <taxon>Craniata</taxon>
        <taxon>Vertebrata</taxon>
        <taxon>Cyclostomata</taxon>
        <taxon>Hyperoartia</taxon>
        <taxon>Petromyzontiformes</taxon>
        <taxon>Petromyzontidae</taxon>
        <taxon>Petromyzon</taxon>
    </lineage>
</organism>
<dbReference type="GO" id="GO:1903723">
    <property type="term" value="P:negative regulation of centriole elongation"/>
    <property type="evidence" value="ECO:0007669"/>
    <property type="project" value="TreeGrafter"/>
</dbReference>
<dbReference type="RefSeq" id="XP_032836351.1">
    <property type="nucleotide sequence ID" value="XM_032980460.1"/>
</dbReference>
<sequence>MKYRTPSPLWQQCSKHATDAVAFVPHGVADPAVESTEQRGCVRNGTFQRVLSMATPACRREERGAAPGDCSLDERCIHIVAFKEKQRQLRDWHALHHNPVADKPVQKYDQKDSKLQEQWAFQKLSGFAGNGSFSNQENENGKHSSPHCPHLTDRSDGAVRSCSAASQTTGVLLTRSSSVLGLLTRSHRRGLRATAVANLLDVQKRSNRVSAVVKGFLTRRLLRTEKVQRLVSVIKDTRQLALSIQGDLSTKCLGPSDSAFRTRLLKQIQGALDEIHNIFFVLSPGQRMAILKTDEEVRQAKGLRTTEKGMVTHGTKSVSSRPLKLKLHHT</sequence>
<protein>
    <submittedName>
        <fullName evidence="2">Centriolar coiled-coil protein of 110 kDa-like isoform X1</fullName>
    </submittedName>
</protein>
<keyword evidence="1" id="KW-1185">Reference proteome</keyword>
<dbReference type="PANTHER" id="PTHR13594:SF1">
    <property type="entry name" value="CENTRIOLAR COILED-COIL PROTEIN OF 110 KDA"/>
    <property type="match status" value="1"/>
</dbReference>
<dbReference type="GO" id="GO:0005814">
    <property type="term" value="C:centriole"/>
    <property type="evidence" value="ECO:0007669"/>
    <property type="project" value="InterPro"/>
</dbReference>
<dbReference type="Proteomes" id="UP001318040">
    <property type="component" value="Chromosome 3"/>
</dbReference>
<dbReference type="GO" id="GO:0032465">
    <property type="term" value="P:regulation of cytokinesis"/>
    <property type="evidence" value="ECO:0007669"/>
    <property type="project" value="InterPro"/>
</dbReference>
<evidence type="ECO:0000313" key="1">
    <source>
        <dbReference type="Proteomes" id="UP001318040"/>
    </source>
</evidence>
<proteinExistence type="predicted"/>
<dbReference type="KEGG" id="pmrn:116957996"/>
<accession>A0AAJ7UH31</accession>
<evidence type="ECO:0000313" key="2">
    <source>
        <dbReference type="RefSeq" id="XP_032836351.1"/>
    </source>
</evidence>
<dbReference type="GO" id="GO:0032053">
    <property type="term" value="P:ciliary basal body organization"/>
    <property type="evidence" value="ECO:0007669"/>
    <property type="project" value="TreeGrafter"/>
</dbReference>
<name>A0AAJ7UH31_PETMA</name>